<organism evidence="3 4">
    <name type="scientific">Coralloluteibacterium thermophilum</name>
    <dbReference type="NCBI Taxonomy" id="2707049"/>
    <lineage>
        <taxon>Bacteria</taxon>
        <taxon>Pseudomonadati</taxon>
        <taxon>Pseudomonadota</taxon>
        <taxon>Gammaproteobacteria</taxon>
        <taxon>Lysobacterales</taxon>
        <taxon>Lysobacteraceae</taxon>
        <taxon>Coralloluteibacterium</taxon>
    </lineage>
</organism>
<evidence type="ECO:0000256" key="1">
    <source>
        <dbReference type="PROSITE-ProRule" id="PRU00464"/>
    </source>
</evidence>
<dbReference type="PANTHER" id="PTHR46648:SF1">
    <property type="entry name" value="ADENOSINE 5'-MONOPHOSPHORAMIDASE HNT1"/>
    <property type="match status" value="1"/>
</dbReference>
<keyword evidence="3" id="KW-0808">Transferase</keyword>
<sequence length="143" mass="14709">MAEAASCVFCEIVAGRAEASVVHADELCTAFMSIELMTTGHTLVVPNAHVTDLAELPPATAGHLFQVAQRIVAAQRASGLRCEGATLVLCDGEAGGQTVFHVHLHVNPRHADDGIAMPRAPGVAPRAALDAAAAALRAALART</sequence>
<dbReference type="InterPro" id="IPR001310">
    <property type="entry name" value="Histidine_triad_HIT"/>
</dbReference>
<evidence type="ECO:0000313" key="4">
    <source>
        <dbReference type="Proteomes" id="UP001595892"/>
    </source>
</evidence>
<dbReference type="GO" id="GO:0008168">
    <property type="term" value="F:methyltransferase activity"/>
    <property type="evidence" value="ECO:0007669"/>
    <property type="project" value="UniProtKB-KW"/>
</dbReference>
<dbReference type="EC" id="2.1.1.-" evidence="3"/>
<reference evidence="4" key="1">
    <citation type="journal article" date="2019" name="Int. J. Syst. Evol. Microbiol.">
        <title>The Global Catalogue of Microorganisms (GCM) 10K type strain sequencing project: providing services to taxonomists for standard genome sequencing and annotation.</title>
        <authorList>
            <consortium name="The Broad Institute Genomics Platform"/>
            <consortium name="The Broad Institute Genome Sequencing Center for Infectious Disease"/>
            <person name="Wu L."/>
            <person name="Ma J."/>
        </authorList>
    </citation>
    <scope>NUCLEOTIDE SEQUENCE [LARGE SCALE GENOMIC DNA]</scope>
    <source>
        <strain evidence="4">CGMCC 1.13574</strain>
    </source>
</reference>
<dbReference type="PANTHER" id="PTHR46648">
    <property type="entry name" value="HIT FAMILY PROTEIN 1"/>
    <property type="match status" value="1"/>
</dbReference>
<dbReference type="GO" id="GO:0032259">
    <property type="term" value="P:methylation"/>
    <property type="evidence" value="ECO:0007669"/>
    <property type="project" value="UniProtKB-KW"/>
</dbReference>
<dbReference type="Pfam" id="PF01230">
    <property type="entry name" value="HIT"/>
    <property type="match status" value="1"/>
</dbReference>
<dbReference type="EMBL" id="JBHSGG010000002">
    <property type="protein sequence ID" value="MFC4726773.1"/>
    <property type="molecule type" value="Genomic_DNA"/>
</dbReference>
<evidence type="ECO:0000313" key="3">
    <source>
        <dbReference type="EMBL" id="MFC4726773.1"/>
    </source>
</evidence>
<proteinExistence type="predicted"/>
<dbReference type="PROSITE" id="PS51084">
    <property type="entry name" value="HIT_2"/>
    <property type="match status" value="1"/>
</dbReference>
<keyword evidence="4" id="KW-1185">Reference proteome</keyword>
<comment type="caution">
    <text evidence="3">The sequence shown here is derived from an EMBL/GenBank/DDBJ whole genome shotgun (WGS) entry which is preliminary data.</text>
</comment>
<evidence type="ECO:0000259" key="2">
    <source>
        <dbReference type="PROSITE" id="PS51084"/>
    </source>
</evidence>
<dbReference type="PRINTS" id="PR00332">
    <property type="entry name" value="HISTRIAD"/>
</dbReference>
<dbReference type="InterPro" id="IPR011146">
    <property type="entry name" value="HIT-like"/>
</dbReference>
<feature type="domain" description="HIT" evidence="2">
    <location>
        <begin position="8"/>
        <end position="116"/>
    </location>
</feature>
<name>A0ABV9NIB6_9GAMM</name>
<dbReference type="RefSeq" id="WP_377002722.1">
    <property type="nucleotide sequence ID" value="NZ_JBHSGG010000002.1"/>
</dbReference>
<accession>A0ABV9NIB6</accession>
<dbReference type="InterPro" id="IPR036265">
    <property type="entry name" value="HIT-like_sf"/>
</dbReference>
<keyword evidence="3" id="KW-0489">Methyltransferase</keyword>
<protein>
    <submittedName>
        <fullName evidence="3">HIT family protein</fullName>
        <ecNumber evidence="3">2.1.1.-</ecNumber>
    </submittedName>
</protein>
<gene>
    <name evidence="3" type="ORF">ACFO3Q_01085</name>
</gene>
<dbReference type="Gene3D" id="3.30.428.10">
    <property type="entry name" value="HIT-like"/>
    <property type="match status" value="1"/>
</dbReference>
<dbReference type="SUPFAM" id="SSF54197">
    <property type="entry name" value="HIT-like"/>
    <property type="match status" value="1"/>
</dbReference>
<dbReference type="Proteomes" id="UP001595892">
    <property type="component" value="Unassembled WGS sequence"/>
</dbReference>
<feature type="short sequence motif" description="Histidine triad motif" evidence="1">
    <location>
        <begin position="101"/>
        <end position="105"/>
    </location>
</feature>